<dbReference type="PANTHER" id="PTHR42901">
    <property type="entry name" value="ALCOHOL DEHYDROGENASE"/>
    <property type="match status" value="1"/>
</dbReference>
<keyword evidence="5" id="KW-1185">Reference proteome</keyword>
<dbReference type="InterPro" id="IPR020904">
    <property type="entry name" value="Sc_DH/Rdtase_CS"/>
</dbReference>
<proteinExistence type="inferred from homology"/>
<dbReference type="Proteomes" id="UP000188551">
    <property type="component" value="Unassembled WGS sequence"/>
</dbReference>
<comment type="similarity">
    <text evidence="1 3">Belongs to the short-chain dehydrogenases/reductases (SDR) family.</text>
</comment>
<dbReference type="CDD" id="cd05346">
    <property type="entry name" value="SDR_c5"/>
    <property type="match status" value="1"/>
</dbReference>
<dbReference type="InterPro" id="IPR002347">
    <property type="entry name" value="SDR_fam"/>
</dbReference>
<evidence type="ECO:0000256" key="1">
    <source>
        <dbReference type="ARBA" id="ARBA00006484"/>
    </source>
</evidence>
<gene>
    <name evidence="4" type="ORF">B0293_34020</name>
</gene>
<dbReference type="EMBL" id="MUXN01000026">
    <property type="protein sequence ID" value="OOC02009.1"/>
    <property type="molecule type" value="Genomic_DNA"/>
</dbReference>
<dbReference type="SUPFAM" id="SSF51735">
    <property type="entry name" value="NAD(P)-binding Rossmann-fold domains"/>
    <property type="match status" value="1"/>
</dbReference>
<evidence type="ECO:0000256" key="3">
    <source>
        <dbReference type="RuleBase" id="RU000363"/>
    </source>
</evidence>
<dbReference type="Gene3D" id="3.40.50.720">
    <property type="entry name" value="NAD(P)-binding Rossmann-like Domain"/>
    <property type="match status" value="1"/>
</dbReference>
<dbReference type="Pfam" id="PF00106">
    <property type="entry name" value="adh_short"/>
    <property type="match status" value="1"/>
</dbReference>
<evidence type="ECO:0000313" key="5">
    <source>
        <dbReference type="Proteomes" id="UP000188551"/>
    </source>
</evidence>
<organism evidence="4 5">
    <name type="scientific">Amycolatopsis azurea DSM 43854</name>
    <dbReference type="NCBI Taxonomy" id="1238180"/>
    <lineage>
        <taxon>Bacteria</taxon>
        <taxon>Bacillati</taxon>
        <taxon>Actinomycetota</taxon>
        <taxon>Actinomycetes</taxon>
        <taxon>Pseudonocardiales</taxon>
        <taxon>Pseudonocardiaceae</taxon>
        <taxon>Amycolatopsis</taxon>
    </lineage>
</organism>
<evidence type="ECO:0000256" key="2">
    <source>
        <dbReference type="ARBA" id="ARBA00023002"/>
    </source>
</evidence>
<evidence type="ECO:0000313" key="4">
    <source>
        <dbReference type="EMBL" id="OOC02009.1"/>
    </source>
</evidence>
<protein>
    <submittedName>
        <fullName evidence="4">NAD(P)-dependent oxidoreductase</fullName>
    </submittedName>
</protein>
<keyword evidence="2" id="KW-0560">Oxidoreductase</keyword>
<dbReference type="PRINTS" id="PR00080">
    <property type="entry name" value="SDRFAMILY"/>
</dbReference>
<dbReference type="RefSeq" id="WP_039919068.1">
    <property type="nucleotide sequence ID" value="NZ_ANMG01000055.1"/>
</dbReference>
<dbReference type="PROSITE" id="PS00061">
    <property type="entry name" value="ADH_SHORT"/>
    <property type="match status" value="1"/>
</dbReference>
<dbReference type="InterPro" id="IPR036291">
    <property type="entry name" value="NAD(P)-bd_dom_sf"/>
</dbReference>
<comment type="caution">
    <text evidence="4">The sequence shown here is derived from an EMBL/GenBank/DDBJ whole genome shotgun (WGS) entry which is preliminary data.</text>
</comment>
<reference evidence="4 5" key="1">
    <citation type="submission" date="2017-02" db="EMBL/GenBank/DDBJ databases">
        <title>Amycolatopsis azurea DSM 43854 draft genome.</title>
        <authorList>
            <person name="Mayilraj S."/>
        </authorList>
    </citation>
    <scope>NUCLEOTIDE SEQUENCE [LARGE SCALE GENOMIC DNA]</scope>
    <source>
        <strain evidence="4 5">DSM 43854</strain>
    </source>
</reference>
<dbReference type="PANTHER" id="PTHR42901:SF1">
    <property type="entry name" value="ALCOHOL DEHYDROGENASE"/>
    <property type="match status" value="1"/>
</dbReference>
<name>A0ABX3J490_9PSEU</name>
<dbReference type="PRINTS" id="PR00081">
    <property type="entry name" value="GDHRDH"/>
</dbReference>
<sequence>MPQKTVFVTGASAGFGVEIARRFAADGAKVVAAARSKDRLDKLADELGDNVLPIELDVRDADAVAALPGTLPAEFAEVDLLVNNAGLAKGLESAHRAKLDDWDQMIDTNIKGLAHLTRALLPGMVERGRGHVINIGSVAGSYPYPGGNAYGATKAFVHQFSLNLRADLQGTGVRVTNVEPGLVGGTEFSVVRFEGDRSKAGNVYQGTTPLTAADVAESVFWAASQPEHVNINVIELMPVVQSFSALHIHRES</sequence>
<accession>A0ABX3J490</accession>